<evidence type="ECO:0000313" key="1">
    <source>
        <dbReference type="EMBL" id="NGO56231.1"/>
    </source>
</evidence>
<dbReference type="AlphaFoldDB" id="A0A6G4WN91"/>
<name>A0A6G4WN91_9HYPH</name>
<gene>
    <name evidence="1" type="ORF">G6N73_35720</name>
</gene>
<sequence length="80" mass="9028">CAIGRICPYEKRPSQFLVAAGAFCQIRFFGFLLRNSFDIGLNADGGRWFQKKIRERRTFSNRVRQKEKGGIAAALSVCIA</sequence>
<evidence type="ECO:0000313" key="2">
    <source>
        <dbReference type="Proteomes" id="UP001642900"/>
    </source>
</evidence>
<comment type="caution">
    <text evidence="1">The sequence shown here is derived from an EMBL/GenBank/DDBJ whole genome shotgun (WGS) entry which is preliminary data.</text>
</comment>
<dbReference type="EMBL" id="JAAKZF010000258">
    <property type="protein sequence ID" value="NGO56231.1"/>
    <property type="molecule type" value="Genomic_DNA"/>
</dbReference>
<dbReference type="Proteomes" id="UP001642900">
    <property type="component" value="Unassembled WGS sequence"/>
</dbReference>
<feature type="non-terminal residue" evidence="1">
    <location>
        <position position="1"/>
    </location>
</feature>
<dbReference type="RefSeq" id="WP_165034549.1">
    <property type="nucleotide sequence ID" value="NZ_JAAKZF010000258.1"/>
</dbReference>
<reference evidence="1 2" key="1">
    <citation type="submission" date="2020-02" db="EMBL/GenBank/DDBJ databases">
        <title>Genome sequence of strain CCNWXJ40-4.</title>
        <authorList>
            <person name="Gao J."/>
            <person name="Sun J."/>
        </authorList>
    </citation>
    <scope>NUCLEOTIDE SEQUENCE [LARGE SCALE GENOMIC DNA]</scope>
    <source>
        <strain evidence="1 2">CCNWXJ 40-4</strain>
    </source>
</reference>
<organism evidence="1 2">
    <name type="scientific">Allomesorhizobium camelthorni</name>
    <dbReference type="NCBI Taxonomy" id="475069"/>
    <lineage>
        <taxon>Bacteria</taxon>
        <taxon>Pseudomonadati</taxon>
        <taxon>Pseudomonadota</taxon>
        <taxon>Alphaproteobacteria</taxon>
        <taxon>Hyphomicrobiales</taxon>
        <taxon>Phyllobacteriaceae</taxon>
        <taxon>Allomesorhizobium</taxon>
    </lineage>
</organism>
<protein>
    <submittedName>
        <fullName evidence="1">Uncharacterized protein</fullName>
    </submittedName>
</protein>
<accession>A0A6G4WN91</accession>
<keyword evidence="2" id="KW-1185">Reference proteome</keyword>
<proteinExistence type="predicted"/>